<protein>
    <submittedName>
        <fullName evidence="1">UBN2_2 domain-containing protein</fullName>
    </submittedName>
</protein>
<dbReference type="AlphaFoldDB" id="A0A1Q3DDS6"/>
<dbReference type="EMBL" id="BDDD01006429">
    <property type="protein sequence ID" value="GAV90612.1"/>
    <property type="molecule type" value="Genomic_DNA"/>
</dbReference>
<sequence>GSIGSWMLSTSIAYRTHLATT</sequence>
<feature type="non-terminal residue" evidence="1">
    <location>
        <position position="1"/>
    </location>
</feature>
<dbReference type="OrthoDB" id="1909174at2759"/>
<proteinExistence type="predicted"/>
<evidence type="ECO:0000313" key="2">
    <source>
        <dbReference type="Proteomes" id="UP000187406"/>
    </source>
</evidence>
<reference evidence="2" key="1">
    <citation type="submission" date="2016-04" db="EMBL/GenBank/DDBJ databases">
        <title>Cephalotus genome sequencing.</title>
        <authorList>
            <person name="Fukushima K."/>
            <person name="Hasebe M."/>
            <person name="Fang X."/>
        </authorList>
    </citation>
    <scope>NUCLEOTIDE SEQUENCE [LARGE SCALE GENOMIC DNA]</scope>
    <source>
        <strain evidence="2">cv. St1</strain>
    </source>
</reference>
<evidence type="ECO:0000313" key="1">
    <source>
        <dbReference type="EMBL" id="GAV90612.1"/>
    </source>
</evidence>
<comment type="caution">
    <text evidence="1">The sequence shown here is derived from an EMBL/GenBank/DDBJ whole genome shotgun (WGS) entry which is preliminary data.</text>
</comment>
<gene>
    <name evidence="1" type="ORF">CFOL_v3_34020</name>
</gene>
<keyword evidence="2" id="KW-1185">Reference proteome</keyword>
<dbReference type="Proteomes" id="UP000187406">
    <property type="component" value="Unassembled WGS sequence"/>
</dbReference>
<organism evidence="1 2">
    <name type="scientific">Cephalotus follicularis</name>
    <name type="common">Albany pitcher plant</name>
    <dbReference type="NCBI Taxonomy" id="3775"/>
    <lineage>
        <taxon>Eukaryota</taxon>
        <taxon>Viridiplantae</taxon>
        <taxon>Streptophyta</taxon>
        <taxon>Embryophyta</taxon>
        <taxon>Tracheophyta</taxon>
        <taxon>Spermatophyta</taxon>
        <taxon>Magnoliopsida</taxon>
        <taxon>eudicotyledons</taxon>
        <taxon>Gunneridae</taxon>
        <taxon>Pentapetalae</taxon>
        <taxon>rosids</taxon>
        <taxon>fabids</taxon>
        <taxon>Oxalidales</taxon>
        <taxon>Cephalotaceae</taxon>
        <taxon>Cephalotus</taxon>
    </lineage>
</organism>
<name>A0A1Q3DDS6_CEPFO</name>
<accession>A0A1Q3DDS6</accession>